<dbReference type="GO" id="GO:0005525">
    <property type="term" value="F:GTP binding"/>
    <property type="evidence" value="ECO:0007669"/>
    <property type="project" value="UniProtKB-KW"/>
</dbReference>
<feature type="compositionally biased region" description="Acidic residues" evidence="7">
    <location>
        <begin position="273"/>
        <end position="294"/>
    </location>
</feature>
<evidence type="ECO:0000256" key="5">
    <source>
        <dbReference type="ARBA" id="ARBA00023134"/>
    </source>
</evidence>
<organism evidence="9 10">
    <name type="scientific">Coptotermes formosanus</name>
    <name type="common">Formosan subterranean termite</name>
    <dbReference type="NCBI Taxonomy" id="36987"/>
    <lineage>
        <taxon>Eukaryota</taxon>
        <taxon>Metazoa</taxon>
        <taxon>Ecdysozoa</taxon>
        <taxon>Arthropoda</taxon>
        <taxon>Hexapoda</taxon>
        <taxon>Insecta</taxon>
        <taxon>Pterygota</taxon>
        <taxon>Neoptera</taxon>
        <taxon>Polyneoptera</taxon>
        <taxon>Dictyoptera</taxon>
        <taxon>Blattodea</taxon>
        <taxon>Blattoidea</taxon>
        <taxon>Termitoidae</taxon>
        <taxon>Rhinotermitidae</taxon>
        <taxon>Coptotermes</taxon>
    </lineage>
</organism>
<evidence type="ECO:0000256" key="4">
    <source>
        <dbReference type="ARBA" id="ARBA00022801"/>
    </source>
</evidence>
<dbReference type="Gene3D" id="1.10.1580.10">
    <property type="match status" value="1"/>
</dbReference>
<accession>A0A6L2P8M0</accession>
<dbReference type="InterPro" id="IPR023179">
    <property type="entry name" value="GTP-bd_ortho_bundle_sf"/>
</dbReference>
<dbReference type="PANTHER" id="PTHR45709">
    <property type="entry name" value="LARGE SUBUNIT GTPASE 1 HOMOLOG-RELATED"/>
    <property type="match status" value="1"/>
</dbReference>
<feature type="region of interest" description="Disordered" evidence="7">
    <location>
        <begin position="248"/>
        <end position="304"/>
    </location>
</feature>
<dbReference type="Proteomes" id="UP000502823">
    <property type="component" value="Unassembled WGS sequence"/>
</dbReference>
<evidence type="ECO:0000313" key="9">
    <source>
        <dbReference type="EMBL" id="GFG28623.1"/>
    </source>
</evidence>
<dbReference type="GO" id="GO:0003924">
    <property type="term" value="F:GTPase activity"/>
    <property type="evidence" value="ECO:0007669"/>
    <property type="project" value="InterPro"/>
</dbReference>
<dbReference type="InterPro" id="IPR030378">
    <property type="entry name" value="G_CP_dom"/>
</dbReference>
<keyword evidence="4" id="KW-0378">Hydrolase</keyword>
<dbReference type="InterPro" id="IPR006073">
    <property type="entry name" value="GTP-bd"/>
</dbReference>
<dbReference type="Gene3D" id="3.40.50.300">
    <property type="entry name" value="P-loop containing nucleotide triphosphate hydrolases"/>
    <property type="match status" value="1"/>
</dbReference>
<dbReference type="GO" id="GO:0005829">
    <property type="term" value="C:cytosol"/>
    <property type="evidence" value="ECO:0007669"/>
    <property type="project" value="TreeGrafter"/>
</dbReference>
<dbReference type="OrthoDB" id="61815at2759"/>
<keyword evidence="10" id="KW-1185">Reference proteome</keyword>
<protein>
    <recommendedName>
        <fullName evidence="6">Large subunit GTPase 1 homolog</fullName>
    </recommendedName>
</protein>
<dbReference type="InParanoid" id="A0A6L2P8M0"/>
<dbReference type="PANTHER" id="PTHR45709:SF2">
    <property type="entry name" value="LARGE SUBUNIT GTPASE 1 HOMOLOG"/>
    <property type="match status" value="1"/>
</dbReference>
<gene>
    <name evidence="9" type="ORF">Cfor_05664</name>
</gene>
<keyword evidence="5" id="KW-0342">GTP-binding</keyword>
<evidence type="ECO:0000256" key="7">
    <source>
        <dbReference type="SAM" id="MobiDB-lite"/>
    </source>
</evidence>
<dbReference type="AlphaFoldDB" id="A0A6L2P8M0"/>
<comment type="subcellular location">
    <subcellularLocation>
        <location evidence="1">Cytoplasm</location>
    </subcellularLocation>
</comment>
<feature type="domain" description="CP-type G" evidence="8">
    <location>
        <begin position="164"/>
        <end position="415"/>
    </location>
</feature>
<dbReference type="InterPro" id="IPR043358">
    <property type="entry name" value="GNL1-like"/>
</dbReference>
<dbReference type="InterPro" id="IPR027417">
    <property type="entry name" value="P-loop_NTPase"/>
</dbReference>
<dbReference type="PROSITE" id="PS51721">
    <property type="entry name" value="G_CP"/>
    <property type="match status" value="1"/>
</dbReference>
<evidence type="ECO:0000256" key="1">
    <source>
        <dbReference type="ARBA" id="ARBA00004496"/>
    </source>
</evidence>
<dbReference type="SUPFAM" id="SSF52540">
    <property type="entry name" value="P-loop containing nucleoside triphosphate hydrolases"/>
    <property type="match status" value="1"/>
</dbReference>
<keyword evidence="2" id="KW-0963">Cytoplasm</keyword>
<evidence type="ECO:0000259" key="8">
    <source>
        <dbReference type="PROSITE" id="PS51721"/>
    </source>
</evidence>
<reference evidence="10" key="1">
    <citation type="submission" date="2020-01" db="EMBL/GenBank/DDBJ databases">
        <title>Draft genome sequence of the Termite Coptotermes fromosanus.</title>
        <authorList>
            <person name="Itakura S."/>
            <person name="Yosikawa Y."/>
            <person name="Umezawa K."/>
        </authorList>
    </citation>
    <scope>NUCLEOTIDE SEQUENCE [LARGE SCALE GENOMIC DNA]</scope>
</reference>
<evidence type="ECO:0000256" key="2">
    <source>
        <dbReference type="ARBA" id="ARBA00022490"/>
    </source>
</evidence>
<sequence length="661" mass="75220">MGKKRKSSTNLGRSLIKDRFGTVNRTRNKDPSLLHTADIDDGYEWGRLNLQSVTEESSFQEFLSTAELAGTEFQAEKLNITFVSTNRDLGLLSGEDKDKMKATQEKNRKLLRIPRRPKWDANTTPEQLQAAERDEFLEWRRCLATLQEVEGVLLTPYEKNLEFWRQLWRVVERSDVVVQIVDARNPLLFRCEDLETYVKEVSPDKLNLILINKADFLTQEQRQAWAEYFTNVSAKAVFFSATLAAQTGETETDKTDEGVLPNKDLSEEVSKGEDEDEEEEEEEEEGREEEEEEEFAQHSQLGDVDTTKRHNKVLTDFKTADVRSTKEFMNSAKLLTREELVAVFKSLHAGVKVMAGVTTIGMVGYPNVGKSSTINALLTYKKVSVSSTPGKTKHFQTLFLENDLMLCDCPGLVMPSFMFTKAEMVVNGILPIDQMRDHVPPVTLVASLIPRRELEFTYGIMLPLPLEGEDLMRPPTAEELLNAYGYNRGFMTQNGQPDNPRSARYILKDFVKGRLLYCHAPPTYDQTQYHVFPERGQQSRTSVLPPLGVRLLKANKISTEDLDRQFFQKVSVGIHKKGMQSSFDSSTEPQTENFSTVHWHNAINMGHFLSDLYFTKLMQMNALCSTEYFSGHALTTFSMTHDCVSQIPALVKENSHVGRVQ</sequence>
<evidence type="ECO:0000256" key="6">
    <source>
        <dbReference type="ARBA" id="ARBA00040145"/>
    </source>
</evidence>
<dbReference type="FunCoup" id="A0A6L2P8M0">
    <property type="interactions" value="2158"/>
</dbReference>
<evidence type="ECO:0000313" key="10">
    <source>
        <dbReference type="Proteomes" id="UP000502823"/>
    </source>
</evidence>
<proteinExistence type="predicted"/>
<keyword evidence="3" id="KW-0547">Nucleotide-binding</keyword>
<comment type="caution">
    <text evidence="9">The sequence shown here is derived from an EMBL/GenBank/DDBJ whole genome shotgun (WGS) entry which is preliminary data.</text>
</comment>
<name>A0A6L2P8M0_COPFO</name>
<dbReference type="GO" id="GO:0000054">
    <property type="term" value="P:ribosomal subunit export from nucleus"/>
    <property type="evidence" value="ECO:0007669"/>
    <property type="project" value="TreeGrafter"/>
</dbReference>
<dbReference type="Pfam" id="PF01926">
    <property type="entry name" value="MMR_HSR1"/>
    <property type="match status" value="1"/>
</dbReference>
<dbReference type="CDD" id="cd01857">
    <property type="entry name" value="HSR1_MMR1"/>
    <property type="match status" value="1"/>
</dbReference>
<dbReference type="EMBL" id="BLKM01009892">
    <property type="protein sequence ID" value="GFG28623.1"/>
    <property type="molecule type" value="Genomic_DNA"/>
</dbReference>
<evidence type="ECO:0000256" key="3">
    <source>
        <dbReference type="ARBA" id="ARBA00022741"/>
    </source>
</evidence>